<evidence type="ECO:0000313" key="2">
    <source>
        <dbReference type="Proteomes" id="UP001500618"/>
    </source>
</evidence>
<dbReference type="EMBL" id="BAAANY010000055">
    <property type="protein sequence ID" value="GAA1722861.1"/>
    <property type="molecule type" value="Genomic_DNA"/>
</dbReference>
<reference evidence="1 2" key="1">
    <citation type="journal article" date="2019" name="Int. J. Syst. Evol. Microbiol.">
        <title>The Global Catalogue of Microorganisms (GCM) 10K type strain sequencing project: providing services to taxonomists for standard genome sequencing and annotation.</title>
        <authorList>
            <consortium name="The Broad Institute Genomics Platform"/>
            <consortium name="The Broad Institute Genome Sequencing Center for Infectious Disease"/>
            <person name="Wu L."/>
            <person name="Ma J."/>
        </authorList>
    </citation>
    <scope>NUCLEOTIDE SEQUENCE [LARGE SCALE GENOMIC DNA]</scope>
    <source>
        <strain evidence="1 2">JCM 14718</strain>
    </source>
</reference>
<proteinExistence type="predicted"/>
<sequence length="102" mass="11702">MAMLVSLRDERENLIEMVASDPALGWVVPYLPPGEFPMIGHIDPYGNTIFNRSQMRALRAEIDVCRTDERVKPGAVEFLLEISRLCELGDKRPHKFLWFLGD</sequence>
<organism evidence="1 2">
    <name type="scientific">Fodinicola feengrottensis</name>
    <dbReference type="NCBI Taxonomy" id="435914"/>
    <lineage>
        <taxon>Bacteria</taxon>
        <taxon>Bacillati</taxon>
        <taxon>Actinomycetota</taxon>
        <taxon>Actinomycetes</taxon>
        <taxon>Mycobacteriales</taxon>
        <taxon>Fodinicola</taxon>
    </lineage>
</organism>
<dbReference type="Proteomes" id="UP001500618">
    <property type="component" value="Unassembled WGS sequence"/>
</dbReference>
<gene>
    <name evidence="1" type="ORF">GCM10009765_83550</name>
</gene>
<name>A0ABN2JCY6_9ACTN</name>
<keyword evidence="2" id="KW-1185">Reference proteome</keyword>
<evidence type="ECO:0000313" key="1">
    <source>
        <dbReference type="EMBL" id="GAA1722861.1"/>
    </source>
</evidence>
<comment type="caution">
    <text evidence="1">The sequence shown here is derived from an EMBL/GenBank/DDBJ whole genome shotgun (WGS) entry which is preliminary data.</text>
</comment>
<accession>A0ABN2JCY6</accession>
<protein>
    <submittedName>
        <fullName evidence="1">Uncharacterized protein</fullName>
    </submittedName>
</protein>